<dbReference type="CDD" id="cd06261">
    <property type="entry name" value="TM_PBP2"/>
    <property type="match status" value="1"/>
</dbReference>
<evidence type="ECO:0000313" key="10">
    <source>
        <dbReference type="Proteomes" id="UP000648801"/>
    </source>
</evidence>
<feature type="transmembrane region" description="Helical" evidence="7">
    <location>
        <begin position="297"/>
        <end position="320"/>
    </location>
</feature>
<evidence type="ECO:0000256" key="1">
    <source>
        <dbReference type="ARBA" id="ARBA00004651"/>
    </source>
</evidence>
<proteinExistence type="inferred from homology"/>
<feature type="transmembrane region" description="Helical" evidence="7">
    <location>
        <begin position="193"/>
        <end position="212"/>
    </location>
</feature>
<dbReference type="InterPro" id="IPR000515">
    <property type="entry name" value="MetI-like"/>
</dbReference>
<keyword evidence="10" id="KW-1185">Reference proteome</keyword>
<name>A0A916RH33_9BACT</name>
<feature type="transmembrane region" description="Helical" evidence="7">
    <location>
        <begin position="251"/>
        <end position="277"/>
    </location>
</feature>
<evidence type="ECO:0000259" key="8">
    <source>
        <dbReference type="PROSITE" id="PS50928"/>
    </source>
</evidence>
<feature type="transmembrane region" description="Helical" evidence="7">
    <location>
        <begin position="152"/>
        <end position="173"/>
    </location>
</feature>
<comment type="similarity">
    <text evidence="7">Belongs to the binding-protein-dependent transport system permease family.</text>
</comment>
<evidence type="ECO:0000256" key="6">
    <source>
        <dbReference type="ARBA" id="ARBA00023136"/>
    </source>
</evidence>
<dbReference type="InterPro" id="IPR035906">
    <property type="entry name" value="MetI-like_sf"/>
</dbReference>
<dbReference type="Gene3D" id="1.10.3720.10">
    <property type="entry name" value="MetI-like"/>
    <property type="match status" value="1"/>
</dbReference>
<evidence type="ECO:0000256" key="2">
    <source>
        <dbReference type="ARBA" id="ARBA00022448"/>
    </source>
</evidence>
<dbReference type="EMBL" id="BMJB01000001">
    <property type="protein sequence ID" value="GGA57348.1"/>
    <property type="molecule type" value="Genomic_DNA"/>
</dbReference>
<evidence type="ECO:0000256" key="4">
    <source>
        <dbReference type="ARBA" id="ARBA00022692"/>
    </source>
</evidence>
<gene>
    <name evidence="9" type="ORF">GCM10011507_05840</name>
</gene>
<dbReference type="InterPro" id="IPR045621">
    <property type="entry name" value="BPD_transp_1_N"/>
</dbReference>
<protein>
    <submittedName>
        <fullName evidence="9">Peptide ABC transporter permease</fullName>
    </submittedName>
</protein>
<reference evidence="9" key="1">
    <citation type="journal article" date="2014" name="Int. J. Syst. Evol. Microbiol.">
        <title>Complete genome sequence of Corynebacterium casei LMG S-19264T (=DSM 44701T), isolated from a smear-ripened cheese.</title>
        <authorList>
            <consortium name="US DOE Joint Genome Institute (JGI-PGF)"/>
            <person name="Walter F."/>
            <person name="Albersmeier A."/>
            <person name="Kalinowski J."/>
            <person name="Ruckert C."/>
        </authorList>
    </citation>
    <scope>NUCLEOTIDE SEQUENCE</scope>
    <source>
        <strain evidence="9">CGMCC 1.15447</strain>
    </source>
</reference>
<comment type="subcellular location">
    <subcellularLocation>
        <location evidence="1 7">Cell membrane</location>
        <topology evidence="1 7">Multi-pass membrane protein</topology>
    </subcellularLocation>
</comment>
<keyword evidence="3" id="KW-1003">Cell membrane</keyword>
<keyword evidence="2 7" id="KW-0813">Transport</keyword>
<keyword evidence="4 7" id="KW-0812">Transmembrane</keyword>
<reference evidence="9" key="2">
    <citation type="submission" date="2020-09" db="EMBL/GenBank/DDBJ databases">
        <authorList>
            <person name="Sun Q."/>
            <person name="Zhou Y."/>
        </authorList>
    </citation>
    <scope>NUCLEOTIDE SEQUENCE</scope>
    <source>
        <strain evidence="9">CGMCC 1.15447</strain>
    </source>
</reference>
<feature type="transmembrane region" description="Helical" evidence="7">
    <location>
        <begin position="115"/>
        <end position="140"/>
    </location>
</feature>
<keyword evidence="6 7" id="KW-0472">Membrane</keyword>
<feature type="domain" description="ABC transmembrane type-1" evidence="8">
    <location>
        <begin position="113"/>
        <end position="320"/>
    </location>
</feature>
<dbReference type="SUPFAM" id="SSF161098">
    <property type="entry name" value="MetI-like"/>
    <property type="match status" value="1"/>
</dbReference>
<keyword evidence="5 7" id="KW-1133">Transmembrane helix</keyword>
<comment type="caution">
    <text evidence="9">The sequence shown here is derived from an EMBL/GenBank/DDBJ whole genome shotgun (WGS) entry which is preliminary data.</text>
</comment>
<dbReference type="Proteomes" id="UP000648801">
    <property type="component" value="Unassembled WGS sequence"/>
</dbReference>
<dbReference type="GO" id="GO:0055085">
    <property type="term" value="P:transmembrane transport"/>
    <property type="evidence" value="ECO:0007669"/>
    <property type="project" value="InterPro"/>
</dbReference>
<evidence type="ECO:0000256" key="7">
    <source>
        <dbReference type="RuleBase" id="RU363032"/>
    </source>
</evidence>
<dbReference type="PROSITE" id="PS50928">
    <property type="entry name" value="ABC_TM1"/>
    <property type="match status" value="1"/>
</dbReference>
<dbReference type="Pfam" id="PF00528">
    <property type="entry name" value="BPD_transp_1"/>
    <property type="match status" value="1"/>
</dbReference>
<evidence type="ECO:0000256" key="3">
    <source>
        <dbReference type="ARBA" id="ARBA00022475"/>
    </source>
</evidence>
<feature type="transmembrane region" description="Helical" evidence="7">
    <location>
        <begin position="27"/>
        <end position="48"/>
    </location>
</feature>
<dbReference type="PANTHER" id="PTHR43163">
    <property type="entry name" value="DIPEPTIDE TRANSPORT SYSTEM PERMEASE PROTEIN DPPB-RELATED"/>
    <property type="match status" value="1"/>
</dbReference>
<dbReference type="GO" id="GO:0005886">
    <property type="term" value="C:plasma membrane"/>
    <property type="evidence" value="ECO:0007669"/>
    <property type="project" value="UniProtKB-SubCell"/>
</dbReference>
<organism evidence="9 10">
    <name type="scientific">Edaphobacter acidisoli</name>
    <dbReference type="NCBI Taxonomy" id="2040573"/>
    <lineage>
        <taxon>Bacteria</taxon>
        <taxon>Pseudomonadati</taxon>
        <taxon>Acidobacteriota</taxon>
        <taxon>Terriglobia</taxon>
        <taxon>Terriglobales</taxon>
        <taxon>Acidobacteriaceae</taxon>
        <taxon>Edaphobacter</taxon>
    </lineage>
</organism>
<dbReference type="Pfam" id="PF19300">
    <property type="entry name" value="BPD_transp_1_N"/>
    <property type="match status" value="1"/>
</dbReference>
<dbReference type="PANTHER" id="PTHR43163:SF6">
    <property type="entry name" value="DIPEPTIDE TRANSPORT SYSTEM PERMEASE PROTEIN DPPB-RELATED"/>
    <property type="match status" value="1"/>
</dbReference>
<sequence length="330" mass="36203">MSTLQTMPVYPLRRRKWFHLWSPLRRVLLTLPVVWIVVTIVFLLIHIVPGDPIVQMLGEGATASNVAALRHAYGFDAPLHTQYIRYWSGLIHGDMGQSLRLHDSVTHLVLQRYPYTLALTLTALLLGIGFSVPAGVWSAVHLNRWQDRTAGVLSLVGLSFPNFALGPILILIFSIQFGWTPVSGAGDGTATSFLAHLILPAITLGLGLSAILTRMVRTAMLEELSQDYIRTARAKGLPERQVVYRHALRNALIPILTIIGLQFGSLLAGAIVTETIFSWPGIGRLTLSAISNRDYALVQGCILAVGLTYVLINLLTDVAYTIANPRISSQ</sequence>
<evidence type="ECO:0000256" key="5">
    <source>
        <dbReference type="ARBA" id="ARBA00022989"/>
    </source>
</evidence>
<evidence type="ECO:0000313" key="9">
    <source>
        <dbReference type="EMBL" id="GGA57348.1"/>
    </source>
</evidence>
<accession>A0A916RH33</accession>
<dbReference type="AlphaFoldDB" id="A0A916RH33"/>